<feature type="transmembrane region" description="Helical" evidence="1">
    <location>
        <begin position="323"/>
        <end position="343"/>
    </location>
</feature>
<feature type="transmembrane region" description="Helical" evidence="1">
    <location>
        <begin position="185"/>
        <end position="205"/>
    </location>
</feature>
<dbReference type="InterPro" id="IPR036259">
    <property type="entry name" value="MFS_trans_sf"/>
</dbReference>
<dbReference type="PANTHER" id="PTHR11328:SF24">
    <property type="entry name" value="MAJOR FACILITATOR SUPERFAMILY (MFS) PROFILE DOMAIN-CONTAINING PROTEIN"/>
    <property type="match status" value="1"/>
</dbReference>
<feature type="transmembrane region" description="Helical" evidence="1">
    <location>
        <begin position="300"/>
        <end position="317"/>
    </location>
</feature>
<dbReference type="Proteomes" id="UP000756387">
    <property type="component" value="Unassembled WGS sequence"/>
</dbReference>
<feature type="transmembrane region" description="Helical" evidence="1">
    <location>
        <begin position="153"/>
        <end position="179"/>
    </location>
</feature>
<reference evidence="2 3" key="1">
    <citation type="submission" date="2020-10" db="EMBL/GenBank/DDBJ databases">
        <title>Nocardioides sp. isolated from sludge.</title>
        <authorList>
            <person name="Zhang X."/>
        </authorList>
    </citation>
    <scope>NUCLEOTIDE SEQUENCE [LARGE SCALE GENOMIC DNA]</scope>
    <source>
        <strain evidence="2 3">Y6</strain>
    </source>
</reference>
<feature type="transmembrane region" description="Helical" evidence="1">
    <location>
        <begin position="88"/>
        <end position="105"/>
    </location>
</feature>
<accession>A0ABR9RXG7</accession>
<protein>
    <submittedName>
        <fullName evidence="2">MFS transporter</fullName>
    </submittedName>
</protein>
<name>A0ABR9RXG7_9ACTN</name>
<evidence type="ECO:0000313" key="3">
    <source>
        <dbReference type="Proteomes" id="UP000756387"/>
    </source>
</evidence>
<evidence type="ECO:0000313" key="2">
    <source>
        <dbReference type="EMBL" id="MBE7325845.1"/>
    </source>
</evidence>
<feature type="transmembrane region" description="Helical" evidence="1">
    <location>
        <begin position="20"/>
        <end position="39"/>
    </location>
</feature>
<dbReference type="CDD" id="cd17332">
    <property type="entry name" value="MFS_MelB_like"/>
    <property type="match status" value="1"/>
</dbReference>
<dbReference type="Gene3D" id="1.20.1250.20">
    <property type="entry name" value="MFS general substrate transporter like domains"/>
    <property type="match status" value="2"/>
</dbReference>
<feature type="transmembrane region" description="Helical" evidence="1">
    <location>
        <begin position="364"/>
        <end position="389"/>
    </location>
</feature>
<feature type="transmembrane region" description="Helical" evidence="1">
    <location>
        <begin position="45"/>
        <end position="67"/>
    </location>
</feature>
<keyword evidence="1" id="KW-1133">Transmembrane helix</keyword>
<feature type="transmembrane region" description="Helical" evidence="1">
    <location>
        <begin position="268"/>
        <end position="288"/>
    </location>
</feature>
<evidence type="ECO:0000256" key="1">
    <source>
        <dbReference type="SAM" id="Phobius"/>
    </source>
</evidence>
<sequence length="455" mass="46825">MPQASPASPAPLPAATVRGYALGGVASGTFGTVPGILLMPYLTDVIGIGAALAGLVVFVPKAWDFLLNPVAGRISDRSTNPAGRRRPFLLRAGALMAFGFAMVFSGPTTHAGIATAWVVGVYLACATAYAFFQVPYLAMSAEITDDYDERTRLMTWRVIVITVTIMLSGGGAPLLVAALDGAAGYRLMAAVMAVLILLGSVGVWWGTRNATLTRDPLPTASLTEQVRMALDNPHARTLLTGFVLQAVAMTMVLAGISYTATHVMETSWAATGAMVAFVAPAVVFAPLWGRVGRRWSKKTGLVATSVVLVVGLVGLTAARGGSIAALLAGSAVVGIGYAGAQLFPLAMLPDVAAHDARTSGQNRIGVLTGTWSGFELLGFAAGPFAYGLVLQLGGYEPGATTQDAQALDAIVAGVTWVPALLVALSLVAISRYGLDAELRAAAASPVDVDLTGRPA</sequence>
<feature type="transmembrane region" description="Helical" evidence="1">
    <location>
        <begin position="409"/>
        <end position="429"/>
    </location>
</feature>
<proteinExistence type="predicted"/>
<dbReference type="Pfam" id="PF13347">
    <property type="entry name" value="MFS_2"/>
    <property type="match status" value="1"/>
</dbReference>
<keyword evidence="1" id="KW-0812">Transmembrane</keyword>
<dbReference type="SUPFAM" id="SSF103473">
    <property type="entry name" value="MFS general substrate transporter"/>
    <property type="match status" value="1"/>
</dbReference>
<organism evidence="2 3">
    <name type="scientific">Nocardioides malaquae</name>
    <dbReference type="NCBI Taxonomy" id="2773426"/>
    <lineage>
        <taxon>Bacteria</taxon>
        <taxon>Bacillati</taxon>
        <taxon>Actinomycetota</taxon>
        <taxon>Actinomycetes</taxon>
        <taxon>Propionibacteriales</taxon>
        <taxon>Nocardioidaceae</taxon>
        <taxon>Nocardioides</taxon>
    </lineage>
</organism>
<feature type="transmembrane region" description="Helical" evidence="1">
    <location>
        <begin position="111"/>
        <end position="132"/>
    </location>
</feature>
<dbReference type="EMBL" id="JADCSA010000017">
    <property type="protein sequence ID" value="MBE7325845.1"/>
    <property type="molecule type" value="Genomic_DNA"/>
</dbReference>
<keyword evidence="3" id="KW-1185">Reference proteome</keyword>
<dbReference type="PANTHER" id="PTHR11328">
    <property type="entry name" value="MAJOR FACILITATOR SUPERFAMILY DOMAIN-CONTAINING PROTEIN"/>
    <property type="match status" value="1"/>
</dbReference>
<keyword evidence="1" id="KW-0472">Membrane</keyword>
<feature type="transmembrane region" description="Helical" evidence="1">
    <location>
        <begin position="237"/>
        <end position="256"/>
    </location>
</feature>
<gene>
    <name evidence="2" type="ORF">IEQ44_14425</name>
</gene>
<comment type="caution">
    <text evidence="2">The sequence shown here is derived from an EMBL/GenBank/DDBJ whole genome shotgun (WGS) entry which is preliminary data.</text>
</comment>
<dbReference type="RefSeq" id="WP_193639173.1">
    <property type="nucleotide sequence ID" value="NZ_JADCSA010000017.1"/>
</dbReference>
<dbReference type="InterPro" id="IPR039672">
    <property type="entry name" value="MFS_2"/>
</dbReference>